<dbReference type="SMART" id="SM00842">
    <property type="entry name" value="FtsA"/>
    <property type="match status" value="1"/>
</dbReference>
<dbReference type="InterPro" id="IPR005883">
    <property type="entry name" value="PilM"/>
</dbReference>
<dbReference type="NCBIfam" id="TIGR01175">
    <property type="entry name" value="pilM"/>
    <property type="match status" value="1"/>
</dbReference>
<reference evidence="2" key="1">
    <citation type="submission" date="2022-08" db="EMBL/GenBank/DDBJ databases">
        <title>Catabolic pathway analysis in culturable SAR92 clade bacteria reveals their overlooked roles in DMSP degradation in coastal seas.</title>
        <authorList>
            <person name="He X."/>
            <person name="Zhang X."/>
            <person name="Zhang Y."/>
        </authorList>
    </citation>
    <scope>NUCLEOTIDE SEQUENCE</scope>
    <source>
        <strain evidence="2">H455</strain>
    </source>
</reference>
<dbReference type="EMBL" id="CP103416">
    <property type="protein sequence ID" value="UVW34589.1"/>
    <property type="molecule type" value="Genomic_DNA"/>
</dbReference>
<organism evidence="2 3">
    <name type="scientific">SAR92 clade bacterium H455</name>
    <dbReference type="NCBI Taxonomy" id="2974818"/>
    <lineage>
        <taxon>Bacteria</taxon>
        <taxon>Pseudomonadati</taxon>
        <taxon>Pseudomonadota</taxon>
        <taxon>Gammaproteobacteria</taxon>
        <taxon>Cellvibrionales</taxon>
        <taxon>Porticoccaceae</taxon>
        <taxon>SAR92 clade</taxon>
    </lineage>
</organism>
<dbReference type="Gene3D" id="3.30.1490.300">
    <property type="match status" value="1"/>
</dbReference>
<dbReference type="PIRSF" id="PIRSF019169">
    <property type="entry name" value="PilM"/>
    <property type="match status" value="1"/>
</dbReference>
<keyword evidence="3" id="KW-1185">Reference proteome</keyword>
<dbReference type="SUPFAM" id="SSF53067">
    <property type="entry name" value="Actin-like ATPase domain"/>
    <property type="match status" value="2"/>
</dbReference>
<sequence length="355" mass="38948">MDFFDFFAKPSKPILGMDISSSAVKLIELSKAGDSFKVEAYRVLPLPPNTIVDKNIADLDALSETIAAVVKRSGSKLTDIVAAVSSSSVITKEIELPAGLTELQMEMQIEVEADQYIPYPMEEVAFDFDVLGEAENNPDLVRVLLAACRQENVEHRRQAIEMAGFNPKVIDVESFAVERAYKLIEGQLDEVSDQVVAIADIGASVFSFTVLVDGKIIYSREQQFGGKELTEEIQRRYGLSWEEAGEAKRKGGLPEDYATEVLAPFKESLVQHITRSLQFFYSSSHFNYVDQLFLAGGVSALEGLVDEVEQVIGLPTAVANPFANMQLHKSINPTALANDAPAMLLAVGLAMRSFD</sequence>
<dbReference type="Proteomes" id="UP001059934">
    <property type="component" value="Chromosome"/>
</dbReference>
<evidence type="ECO:0000259" key="1">
    <source>
        <dbReference type="SMART" id="SM00842"/>
    </source>
</evidence>
<gene>
    <name evidence="2" type="ORF">NYF23_11300</name>
</gene>
<dbReference type="PANTHER" id="PTHR32432">
    <property type="entry name" value="CELL DIVISION PROTEIN FTSA-RELATED"/>
    <property type="match status" value="1"/>
</dbReference>
<accession>A0ABY5TR20</accession>
<dbReference type="Pfam" id="PF11104">
    <property type="entry name" value="PilM_2"/>
    <property type="match status" value="1"/>
</dbReference>
<proteinExistence type="predicted"/>
<dbReference type="InterPro" id="IPR003494">
    <property type="entry name" value="SHS2_FtsA"/>
</dbReference>
<dbReference type="InterPro" id="IPR043129">
    <property type="entry name" value="ATPase_NBD"/>
</dbReference>
<name>A0ABY5TR20_9GAMM</name>
<feature type="domain" description="SHS2" evidence="1">
    <location>
        <begin position="14"/>
        <end position="181"/>
    </location>
</feature>
<evidence type="ECO:0000313" key="3">
    <source>
        <dbReference type="Proteomes" id="UP001059934"/>
    </source>
</evidence>
<evidence type="ECO:0000313" key="2">
    <source>
        <dbReference type="EMBL" id="UVW34589.1"/>
    </source>
</evidence>
<protein>
    <submittedName>
        <fullName evidence="2">Pilus assembly protein PilM</fullName>
    </submittedName>
</protein>
<dbReference type="CDD" id="cd24049">
    <property type="entry name" value="ASKHA_NBD_PilM"/>
    <property type="match status" value="1"/>
</dbReference>
<dbReference type="Gene3D" id="3.30.420.40">
    <property type="match status" value="2"/>
</dbReference>
<dbReference type="InterPro" id="IPR050696">
    <property type="entry name" value="FtsA/MreB"/>
</dbReference>
<dbReference type="PANTHER" id="PTHR32432:SF3">
    <property type="entry name" value="ETHANOLAMINE UTILIZATION PROTEIN EUTJ"/>
    <property type="match status" value="1"/>
</dbReference>